<reference evidence="1" key="1">
    <citation type="submission" date="2020-10" db="EMBL/GenBank/DDBJ databases">
        <title>The Whole-Genome Sequence of Metschnikowia persimmonesis, a Novel Endophytic Yeast Species Isolated from Medicinal Plant Diospyros kaki Thumb.</title>
        <authorList>
            <person name="Rahmat E."/>
            <person name="Kang Y."/>
        </authorList>
    </citation>
    <scope>NUCLEOTIDE SEQUENCE</scope>
    <source>
        <strain evidence="1">KIOM G15050</strain>
    </source>
</reference>
<evidence type="ECO:0000313" key="1">
    <source>
        <dbReference type="EMBL" id="KAF8005194.1"/>
    </source>
</evidence>
<sequence>MPQSGRHDTVNSTDLLQILYLSDHTEESGHDSALNILAHGGKFVEKEDAYMLLLEDMMFADEAVYDNDDMSTEQVGFNRFLHRSFQICKIAGLGNQEKKN</sequence>
<proteinExistence type="predicted"/>
<accession>A0A8H7GZ06</accession>
<comment type="caution">
    <text evidence="1">The sequence shown here is derived from an EMBL/GenBank/DDBJ whole genome shotgun (WGS) entry which is preliminary data.</text>
</comment>
<dbReference type="Proteomes" id="UP000649328">
    <property type="component" value="Unassembled WGS sequence"/>
</dbReference>
<dbReference type="EMBL" id="JACBPP010000001">
    <property type="protein sequence ID" value="KAF8005194.1"/>
    <property type="molecule type" value="Genomic_DNA"/>
</dbReference>
<dbReference type="AlphaFoldDB" id="A0A8H7GZ06"/>
<gene>
    <name evidence="1" type="ORF">HF325_000651</name>
</gene>
<organism evidence="1 2">
    <name type="scientific">Metschnikowia pulcherrima</name>
    <dbReference type="NCBI Taxonomy" id="27326"/>
    <lineage>
        <taxon>Eukaryota</taxon>
        <taxon>Fungi</taxon>
        <taxon>Dikarya</taxon>
        <taxon>Ascomycota</taxon>
        <taxon>Saccharomycotina</taxon>
        <taxon>Pichiomycetes</taxon>
        <taxon>Metschnikowiaceae</taxon>
        <taxon>Metschnikowia</taxon>
    </lineage>
</organism>
<protein>
    <submittedName>
        <fullName evidence="1">Uncharacterized protein</fullName>
    </submittedName>
</protein>
<name>A0A8H7GZ06_9ASCO</name>
<keyword evidence="2" id="KW-1185">Reference proteome</keyword>
<evidence type="ECO:0000313" key="2">
    <source>
        <dbReference type="Proteomes" id="UP000649328"/>
    </source>
</evidence>